<evidence type="ECO:0000313" key="10">
    <source>
        <dbReference type="Proteomes" id="UP000324767"/>
    </source>
</evidence>
<dbReference type="InterPro" id="IPR003958">
    <property type="entry name" value="CBFA_NFYB_domain"/>
</dbReference>
<dbReference type="PANTHER" id="PTHR34832">
    <property type="entry name" value="CENTROMERE PROTEIN W"/>
    <property type="match status" value="1"/>
</dbReference>
<evidence type="ECO:0000256" key="7">
    <source>
        <dbReference type="ARBA" id="ARBA00038432"/>
    </source>
</evidence>
<dbReference type="OrthoDB" id="2543597at2759"/>
<evidence type="ECO:0000313" key="9">
    <source>
        <dbReference type="EMBL" id="KAA6409813.1"/>
    </source>
</evidence>
<reference evidence="9 10" key="1">
    <citation type="submission" date="2019-09" db="EMBL/GenBank/DDBJ databases">
        <title>The hologenome of the rock-dwelling lichen Lasallia pustulata.</title>
        <authorList>
            <person name="Greshake Tzovaras B."/>
            <person name="Segers F."/>
            <person name="Bicker A."/>
            <person name="Dal Grande F."/>
            <person name="Otte J."/>
            <person name="Hankeln T."/>
            <person name="Schmitt I."/>
            <person name="Ebersberger I."/>
        </authorList>
    </citation>
    <scope>NUCLEOTIDE SEQUENCE [LARGE SCALE GENOMIC DNA]</scope>
    <source>
        <strain evidence="9">A1-1</strain>
    </source>
</reference>
<dbReference type="CDD" id="cd13732">
    <property type="entry name" value="HFD_CENP-W"/>
    <property type="match status" value="1"/>
</dbReference>
<evidence type="ECO:0000256" key="4">
    <source>
        <dbReference type="ARBA" id="ARBA00022838"/>
    </source>
</evidence>
<feature type="domain" description="Transcription factor CBF/NF-Y/archaeal histone" evidence="8">
    <location>
        <begin position="9"/>
        <end position="65"/>
    </location>
</feature>
<evidence type="ECO:0000256" key="5">
    <source>
        <dbReference type="ARBA" id="ARBA00023242"/>
    </source>
</evidence>
<dbReference type="GO" id="GO:0000776">
    <property type="term" value="C:kinetochore"/>
    <property type="evidence" value="ECO:0007669"/>
    <property type="project" value="UniProtKB-KW"/>
</dbReference>
<evidence type="ECO:0000256" key="3">
    <source>
        <dbReference type="ARBA" id="ARBA00022454"/>
    </source>
</evidence>
<evidence type="ECO:0000256" key="6">
    <source>
        <dbReference type="ARBA" id="ARBA00023328"/>
    </source>
</evidence>
<gene>
    <name evidence="9" type="ORF">FRX48_06425</name>
</gene>
<dbReference type="FunFam" id="1.10.20.10:FF:000075">
    <property type="entry name" value="WGS project CABT00000000 data, contig 2.56"/>
    <property type="match status" value="1"/>
</dbReference>
<sequence>MAAAPKLYPRSTIKRIIKAHSKRPLSKNVDVLIFLDYTLFLHHLIREASIQAKQSGDKNITARAVRKVTEESLRKFKG</sequence>
<dbReference type="EMBL" id="VXIT01000010">
    <property type="protein sequence ID" value="KAA6409813.1"/>
    <property type="molecule type" value="Genomic_DNA"/>
</dbReference>
<dbReference type="Proteomes" id="UP000324767">
    <property type="component" value="Unassembled WGS sequence"/>
</dbReference>
<proteinExistence type="inferred from homology"/>
<keyword evidence="4" id="KW-0995">Kinetochore</keyword>
<evidence type="ECO:0000259" key="8">
    <source>
        <dbReference type="Pfam" id="PF00808"/>
    </source>
</evidence>
<dbReference type="GO" id="GO:0051382">
    <property type="term" value="P:kinetochore assembly"/>
    <property type="evidence" value="ECO:0007669"/>
    <property type="project" value="TreeGrafter"/>
</dbReference>
<dbReference type="Gene3D" id="1.10.20.10">
    <property type="entry name" value="Histone, subunit A"/>
    <property type="match status" value="1"/>
</dbReference>
<dbReference type="InterPro" id="IPR052484">
    <property type="entry name" value="CENP-W/WIP1"/>
</dbReference>
<accession>A0A5M8PK37</accession>
<comment type="similarity">
    <text evidence="7">Belongs to the CENP-W/WIP1 family.</text>
</comment>
<comment type="subcellular location">
    <subcellularLocation>
        <location evidence="2">Chromosome</location>
        <location evidence="2">Centromere</location>
        <location evidence="2">Kinetochore</location>
    </subcellularLocation>
    <subcellularLocation>
        <location evidence="1">Nucleus</location>
    </subcellularLocation>
</comment>
<dbReference type="GO" id="GO:0000278">
    <property type="term" value="P:mitotic cell cycle"/>
    <property type="evidence" value="ECO:0007669"/>
    <property type="project" value="TreeGrafter"/>
</dbReference>
<comment type="caution">
    <text evidence="9">The sequence shown here is derived from an EMBL/GenBank/DDBJ whole genome shotgun (WGS) entry which is preliminary data.</text>
</comment>
<evidence type="ECO:0000256" key="2">
    <source>
        <dbReference type="ARBA" id="ARBA00004629"/>
    </source>
</evidence>
<dbReference type="SUPFAM" id="SSF47113">
    <property type="entry name" value="Histone-fold"/>
    <property type="match status" value="1"/>
</dbReference>
<dbReference type="GO" id="GO:0005654">
    <property type="term" value="C:nucleoplasm"/>
    <property type="evidence" value="ECO:0007669"/>
    <property type="project" value="TreeGrafter"/>
</dbReference>
<evidence type="ECO:0000256" key="1">
    <source>
        <dbReference type="ARBA" id="ARBA00004123"/>
    </source>
</evidence>
<dbReference type="GO" id="GO:0007059">
    <property type="term" value="P:chromosome segregation"/>
    <property type="evidence" value="ECO:0007669"/>
    <property type="project" value="TreeGrafter"/>
</dbReference>
<keyword evidence="6" id="KW-0137">Centromere</keyword>
<dbReference type="PANTHER" id="PTHR34832:SF1">
    <property type="entry name" value="CENTROMERE PROTEIN W"/>
    <property type="match status" value="1"/>
</dbReference>
<protein>
    <submittedName>
        <fullName evidence="9">Histone-fold containing</fullName>
    </submittedName>
</protein>
<dbReference type="GO" id="GO:0046982">
    <property type="term" value="F:protein heterodimerization activity"/>
    <property type="evidence" value="ECO:0007669"/>
    <property type="project" value="InterPro"/>
</dbReference>
<keyword evidence="5" id="KW-0539">Nucleus</keyword>
<organism evidence="9 10">
    <name type="scientific">Lasallia pustulata</name>
    <dbReference type="NCBI Taxonomy" id="136370"/>
    <lineage>
        <taxon>Eukaryota</taxon>
        <taxon>Fungi</taxon>
        <taxon>Dikarya</taxon>
        <taxon>Ascomycota</taxon>
        <taxon>Pezizomycotina</taxon>
        <taxon>Lecanoromycetes</taxon>
        <taxon>OSLEUM clade</taxon>
        <taxon>Umbilicariomycetidae</taxon>
        <taxon>Umbilicariales</taxon>
        <taxon>Umbilicariaceae</taxon>
        <taxon>Lasallia</taxon>
    </lineage>
</organism>
<dbReference type="Pfam" id="PF00808">
    <property type="entry name" value="CBFD_NFYB_HMF"/>
    <property type="match status" value="1"/>
</dbReference>
<dbReference type="AlphaFoldDB" id="A0A5M8PK37"/>
<name>A0A5M8PK37_9LECA</name>
<dbReference type="InterPro" id="IPR009072">
    <property type="entry name" value="Histone-fold"/>
</dbReference>
<keyword evidence="3" id="KW-0158">Chromosome</keyword>